<keyword evidence="2" id="KW-1185">Reference proteome</keyword>
<reference evidence="1" key="1">
    <citation type="submission" date="2023-04" db="EMBL/GenBank/DDBJ databases">
        <authorList>
            <person name="Vijverberg K."/>
            <person name="Xiong W."/>
            <person name="Schranz E."/>
        </authorList>
    </citation>
    <scope>NUCLEOTIDE SEQUENCE</scope>
</reference>
<evidence type="ECO:0000313" key="1">
    <source>
        <dbReference type="EMBL" id="CAI9287046.1"/>
    </source>
</evidence>
<organism evidence="1 2">
    <name type="scientific">Lactuca saligna</name>
    <name type="common">Willowleaf lettuce</name>
    <dbReference type="NCBI Taxonomy" id="75948"/>
    <lineage>
        <taxon>Eukaryota</taxon>
        <taxon>Viridiplantae</taxon>
        <taxon>Streptophyta</taxon>
        <taxon>Embryophyta</taxon>
        <taxon>Tracheophyta</taxon>
        <taxon>Spermatophyta</taxon>
        <taxon>Magnoliopsida</taxon>
        <taxon>eudicotyledons</taxon>
        <taxon>Gunneridae</taxon>
        <taxon>Pentapetalae</taxon>
        <taxon>asterids</taxon>
        <taxon>campanulids</taxon>
        <taxon>Asterales</taxon>
        <taxon>Asteraceae</taxon>
        <taxon>Cichorioideae</taxon>
        <taxon>Cichorieae</taxon>
        <taxon>Lactucinae</taxon>
        <taxon>Lactuca</taxon>
    </lineage>
</organism>
<protein>
    <submittedName>
        <fullName evidence="1">Uncharacterized protein</fullName>
    </submittedName>
</protein>
<name>A0AA35Z6W8_LACSI</name>
<accession>A0AA35Z6W8</accession>
<proteinExistence type="predicted"/>
<dbReference type="Proteomes" id="UP001177003">
    <property type="component" value="Chromosome 5"/>
</dbReference>
<evidence type="ECO:0000313" key="2">
    <source>
        <dbReference type="Proteomes" id="UP001177003"/>
    </source>
</evidence>
<sequence>MALMVGLSIQTEKFLNIQFKGFRGANHVLHEFTLADLPFMNPYDCLYLFYIVVKDVYKYEHIIEHLKQMIWCYILKTAKMDVEIANILKKRPILKPGEQTKEIQHSKVGII</sequence>
<gene>
    <name evidence="1" type="ORF">LSALG_LOCUS26437</name>
</gene>
<dbReference type="EMBL" id="OX465081">
    <property type="protein sequence ID" value="CAI9287046.1"/>
    <property type="molecule type" value="Genomic_DNA"/>
</dbReference>
<dbReference type="AlphaFoldDB" id="A0AA35Z6W8"/>